<accession>A0ABQ1WVY4</accession>
<protein>
    <submittedName>
        <fullName evidence="1">Uncharacterized protein</fullName>
    </submittedName>
</protein>
<evidence type="ECO:0000313" key="2">
    <source>
        <dbReference type="Proteomes" id="UP000601361"/>
    </source>
</evidence>
<dbReference type="EMBL" id="BMGS01000006">
    <property type="protein sequence ID" value="GGG47753.1"/>
    <property type="molecule type" value="Genomic_DNA"/>
</dbReference>
<comment type="caution">
    <text evidence="1">The sequence shown here is derived from an EMBL/GenBank/DDBJ whole genome shotgun (WGS) entry which is preliminary data.</text>
</comment>
<keyword evidence="2" id="KW-1185">Reference proteome</keyword>
<dbReference type="Proteomes" id="UP000601361">
    <property type="component" value="Unassembled WGS sequence"/>
</dbReference>
<gene>
    <name evidence="1" type="ORF">GCM10011378_24950</name>
</gene>
<organism evidence="1 2">
    <name type="scientific">Hymenobacter glacieicola</name>
    <dbReference type="NCBI Taxonomy" id="1562124"/>
    <lineage>
        <taxon>Bacteria</taxon>
        <taxon>Pseudomonadati</taxon>
        <taxon>Bacteroidota</taxon>
        <taxon>Cytophagia</taxon>
        <taxon>Cytophagales</taxon>
        <taxon>Hymenobacteraceae</taxon>
        <taxon>Hymenobacter</taxon>
    </lineage>
</organism>
<evidence type="ECO:0000313" key="1">
    <source>
        <dbReference type="EMBL" id="GGG47753.1"/>
    </source>
</evidence>
<name>A0ABQ1WVY4_9BACT</name>
<reference evidence="2" key="1">
    <citation type="journal article" date="2019" name="Int. J. Syst. Evol. Microbiol.">
        <title>The Global Catalogue of Microorganisms (GCM) 10K type strain sequencing project: providing services to taxonomists for standard genome sequencing and annotation.</title>
        <authorList>
            <consortium name="The Broad Institute Genomics Platform"/>
            <consortium name="The Broad Institute Genome Sequencing Center for Infectious Disease"/>
            <person name="Wu L."/>
            <person name="Ma J."/>
        </authorList>
    </citation>
    <scope>NUCLEOTIDE SEQUENCE [LARGE SCALE GENOMIC DNA]</scope>
    <source>
        <strain evidence="2">CGMCC 1.12990</strain>
    </source>
</reference>
<sequence length="70" mass="8383">MSEVTKPFVILRLRGTFSRLNESFTRLVLHREKVLRKRKMTGRLYEYPRPDPTSLTHYFTISPSLCEIIR</sequence>
<proteinExistence type="predicted"/>